<reference evidence="2" key="1">
    <citation type="submission" date="2020-06" db="EMBL/GenBank/DDBJ databases">
        <title>WGS assembly of Ceratodon purpureus strain R40.</title>
        <authorList>
            <person name="Carey S.B."/>
            <person name="Jenkins J."/>
            <person name="Shu S."/>
            <person name="Lovell J.T."/>
            <person name="Sreedasyam A."/>
            <person name="Maumus F."/>
            <person name="Tiley G.P."/>
            <person name="Fernandez-Pozo N."/>
            <person name="Barry K."/>
            <person name="Chen C."/>
            <person name="Wang M."/>
            <person name="Lipzen A."/>
            <person name="Daum C."/>
            <person name="Saski C.A."/>
            <person name="Payton A.C."/>
            <person name="Mcbreen J.C."/>
            <person name="Conrad R.E."/>
            <person name="Kollar L.M."/>
            <person name="Olsson S."/>
            <person name="Huttunen S."/>
            <person name="Landis J.B."/>
            <person name="Wickett N.J."/>
            <person name="Johnson M.G."/>
            <person name="Rensing S.A."/>
            <person name="Grimwood J."/>
            <person name="Schmutz J."/>
            <person name="Mcdaniel S.F."/>
        </authorList>
    </citation>
    <scope>NUCLEOTIDE SEQUENCE</scope>
    <source>
        <strain evidence="2">R40</strain>
    </source>
</reference>
<dbReference type="EMBL" id="CM026421">
    <property type="protein sequence ID" value="KAG0591368.1"/>
    <property type="molecule type" value="Genomic_DNA"/>
</dbReference>
<evidence type="ECO:0000313" key="3">
    <source>
        <dbReference type="Proteomes" id="UP000822688"/>
    </source>
</evidence>
<gene>
    <name evidence="2" type="ORF">KC19_1G170800</name>
</gene>
<feature type="chain" id="PRO_5035924724" description="Secreted protein" evidence="1">
    <location>
        <begin position="19"/>
        <end position="48"/>
    </location>
</feature>
<evidence type="ECO:0000313" key="2">
    <source>
        <dbReference type="EMBL" id="KAG0591368.1"/>
    </source>
</evidence>
<accession>A0A8T0J947</accession>
<dbReference type="Proteomes" id="UP000822688">
    <property type="component" value="Chromosome 1"/>
</dbReference>
<keyword evidence="3" id="KW-1185">Reference proteome</keyword>
<sequence>MMMMMMMMMMMGVGVLVSDLTSRRLPNLANRSCSARKARHSEFSRAVI</sequence>
<keyword evidence="1" id="KW-0732">Signal</keyword>
<proteinExistence type="predicted"/>
<dbReference type="AlphaFoldDB" id="A0A8T0J947"/>
<comment type="caution">
    <text evidence="2">The sequence shown here is derived from an EMBL/GenBank/DDBJ whole genome shotgun (WGS) entry which is preliminary data.</text>
</comment>
<evidence type="ECO:0008006" key="4">
    <source>
        <dbReference type="Google" id="ProtNLM"/>
    </source>
</evidence>
<protein>
    <recommendedName>
        <fullName evidence="4">Secreted protein</fullName>
    </recommendedName>
</protein>
<organism evidence="2 3">
    <name type="scientific">Ceratodon purpureus</name>
    <name type="common">Fire moss</name>
    <name type="synonym">Dicranum purpureum</name>
    <dbReference type="NCBI Taxonomy" id="3225"/>
    <lineage>
        <taxon>Eukaryota</taxon>
        <taxon>Viridiplantae</taxon>
        <taxon>Streptophyta</taxon>
        <taxon>Embryophyta</taxon>
        <taxon>Bryophyta</taxon>
        <taxon>Bryophytina</taxon>
        <taxon>Bryopsida</taxon>
        <taxon>Dicranidae</taxon>
        <taxon>Pseudoditrichales</taxon>
        <taxon>Ditrichaceae</taxon>
        <taxon>Ceratodon</taxon>
    </lineage>
</organism>
<name>A0A8T0J947_CERPU</name>
<evidence type="ECO:0000256" key="1">
    <source>
        <dbReference type="SAM" id="SignalP"/>
    </source>
</evidence>
<feature type="signal peptide" evidence="1">
    <location>
        <begin position="1"/>
        <end position="18"/>
    </location>
</feature>